<dbReference type="GO" id="GO:0005819">
    <property type="term" value="C:spindle"/>
    <property type="evidence" value="ECO:0007669"/>
    <property type="project" value="UniProtKB-SubCell"/>
</dbReference>
<dbReference type="Proteomes" id="UP000242875">
    <property type="component" value="Unassembled WGS sequence"/>
</dbReference>
<feature type="domain" description="CLASP N-terminal" evidence="7">
    <location>
        <begin position="18"/>
        <end position="238"/>
    </location>
</feature>
<organism evidence="8 9">
    <name type="scientific">Bifiguratus adelaidae</name>
    <dbReference type="NCBI Taxonomy" id="1938954"/>
    <lineage>
        <taxon>Eukaryota</taxon>
        <taxon>Fungi</taxon>
        <taxon>Fungi incertae sedis</taxon>
        <taxon>Mucoromycota</taxon>
        <taxon>Mucoromycotina</taxon>
        <taxon>Endogonomycetes</taxon>
        <taxon>Endogonales</taxon>
        <taxon>Endogonales incertae sedis</taxon>
        <taxon>Bifiguratus</taxon>
    </lineage>
</organism>
<feature type="region of interest" description="Disordered" evidence="6">
    <location>
        <begin position="268"/>
        <end position="425"/>
    </location>
</feature>
<dbReference type="AlphaFoldDB" id="A0A261XU42"/>
<keyword evidence="5" id="KW-0131">Cell cycle</keyword>
<dbReference type="SUPFAM" id="SSF48371">
    <property type="entry name" value="ARM repeat"/>
    <property type="match status" value="1"/>
</dbReference>
<dbReference type="InterPro" id="IPR016024">
    <property type="entry name" value="ARM-type_fold"/>
</dbReference>
<dbReference type="GO" id="GO:0051301">
    <property type="term" value="P:cell division"/>
    <property type="evidence" value="ECO:0007669"/>
    <property type="project" value="UniProtKB-KW"/>
</dbReference>
<evidence type="ECO:0000256" key="3">
    <source>
        <dbReference type="ARBA" id="ARBA00022618"/>
    </source>
</evidence>
<dbReference type="Gene3D" id="1.25.10.10">
    <property type="entry name" value="Leucine-rich Repeat Variant"/>
    <property type="match status" value="1"/>
</dbReference>
<evidence type="ECO:0000256" key="5">
    <source>
        <dbReference type="ARBA" id="ARBA00022776"/>
    </source>
</evidence>
<gene>
    <name evidence="8" type="ORF">BZG36_05272</name>
</gene>
<evidence type="ECO:0000259" key="7">
    <source>
        <dbReference type="Pfam" id="PF12348"/>
    </source>
</evidence>
<dbReference type="OrthoDB" id="46159at2759"/>
<proteinExistence type="inferred from homology"/>
<keyword evidence="3" id="KW-0132">Cell division</keyword>
<evidence type="ECO:0000256" key="1">
    <source>
        <dbReference type="ARBA" id="ARBA00004186"/>
    </source>
</evidence>
<evidence type="ECO:0000256" key="6">
    <source>
        <dbReference type="SAM" id="MobiDB-lite"/>
    </source>
</evidence>
<evidence type="ECO:0000256" key="4">
    <source>
        <dbReference type="ARBA" id="ARBA00022701"/>
    </source>
</evidence>
<dbReference type="GO" id="GO:0008017">
    <property type="term" value="F:microtubule binding"/>
    <property type="evidence" value="ECO:0007669"/>
    <property type="project" value="TreeGrafter"/>
</dbReference>
<comment type="caution">
    <text evidence="8">The sequence shown here is derived from an EMBL/GenBank/DDBJ whole genome shotgun (WGS) entry which is preliminary data.</text>
</comment>
<comment type="similarity">
    <text evidence="2">Belongs to the CLASP family.</text>
</comment>
<reference evidence="8 9" key="1">
    <citation type="journal article" date="2017" name="Mycologia">
        <title>Bifiguratus adelaidae, gen. et sp. nov., a new member of Mucoromycotina in endophytic and soil-dwelling habitats.</title>
        <authorList>
            <person name="Torres-Cruz T.J."/>
            <person name="Billingsley Tobias T.L."/>
            <person name="Almatruk M."/>
            <person name="Hesse C."/>
            <person name="Kuske C.R."/>
            <person name="Desiro A."/>
            <person name="Benucci G.M."/>
            <person name="Bonito G."/>
            <person name="Stajich J.E."/>
            <person name="Dunlap C."/>
            <person name="Arnold A.E."/>
            <person name="Porras-Alfaro A."/>
        </authorList>
    </citation>
    <scope>NUCLEOTIDE SEQUENCE [LARGE SCALE GENOMIC DNA]</scope>
    <source>
        <strain evidence="8 9">AZ0501</strain>
    </source>
</reference>
<dbReference type="Pfam" id="PF12348">
    <property type="entry name" value="CLASP_N"/>
    <property type="match status" value="1"/>
</dbReference>
<keyword evidence="5" id="KW-0498">Mitosis</keyword>
<sequence>MATVVYKVTKLPSQSDFDRELRRLETLFAQKESELTWDSFENALKSLTDWVKHGVVKYPGFPSALKTLRTPIVDSMLTERTRLSGAAIELTQTLSSHMLSDFEPWAEYFVPPVLELCKRTNKLFVLRGTACLKVMVKEAKSSTAITQSCAIFLTKPTQSKTLKTAALDAIAVGFGTLKASELEIHREKFEAVIQKAAIDAAPEVRTLARTIYNSYKTTFPQHHAKYIDTLPTDVRKNLKINGVARKSMTVRKINPAFLQAVRKAEVTNTHSTPLSVKRDSTHPVHNATNLKRPASHQLSRPELSKVHRVESFPGVRNISTSTQTKRPVLKAHNSLPVSDKEKDMAKLSKPRSLFTPPVLSKENTNELNASERKERLKPRPIVPIRRLGKPSRNIIRPPPTDQPKPNSEPLKSDCACGRPSPAIVR</sequence>
<evidence type="ECO:0000313" key="9">
    <source>
        <dbReference type="Proteomes" id="UP000242875"/>
    </source>
</evidence>
<dbReference type="InterPro" id="IPR024395">
    <property type="entry name" value="CLASP_N_dom"/>
</dbReference>
<comment type="subcellular location">
    <subcellularLocation>
        <location evidence="1">Cytoplasm</location>
        <location evidence="1">Cytoskeleton</location>
        <location evidence="1">Spindle</location>
    </subcellularLocation>
</comment>
<dbReference type="EMBL" id="MVBO01000223">
    <property type="protein sequence ID" value="OZJ01870.1"/>
    <property type="molecule type" value="Genomic_DNA"/>
</dbReference>
<dbReference type="InterPro" id="IPR011989">
    <property type="entry name" value="ARM-like"/>
</dbReference>
<dbReference type="GO" id="GO:0000278">
    <property type="term" value="P:mitotic cell cycle"/>
    <property type="evidence" value="ECO:0007669"/>
    <property type="project" value="UniProtKB-ARBA"/>
</dbReference>
<evidence type="ECO:0000313" key="8">
    <source>
        <dbReference type="EMBL" id="OZJ01870.1"/>
    </source>
</evidence>
<dbReference type="GO" id="GO:0005881">
    <property type="term" value="C:cytoplasmic microtubule"/>
    <property type="evidence" value="ECO:0007669"/>
    <property type="project" value="TreeGrafter"/>
</dbReference>
<evidence type="ECO:0000256" key="2">
    <source>
        <dbReference type="ARBA" id="ARBA00009549"/>
    </source>
</evidence>
<protein>
    <recommendedName>
        <fullName evidence="7">CLASP N-terminal domain-containing protein</fullName>
    </recommendedName>
</protein>
<name>A0A261XU42_9FUNG</name>
<dbReference type="PANTHER" id="PTHR21567">
    <property type="entry name" value="CLASP"/>
    <property type="match status" value="1"/>
</dbReference>
<dbReference type="GO" id="GO:0000226">
    <property type="term" value="P:microtubule cytoskeleton organization"/>
    <property type="evidence" value="ECO:0007669"/>
    <property type="project" value="UniProtKB-ARBA"/>
</dbReference>
<accession>A0A261XU42</accession>
<dbReference type="PANTHER" id="PTHR21567:SF9">
    <property type="entry name" value="CLIP-ASSOCIATING PROTEIN"/>
    <property type="match status" value="1"/>
</dbReference>
<keyword evidence="9" id="KW-1185">Reference proteome</keyword>
<keyword evidence="4" id="KW-0493">Microtubule</keyword>